<protein>
    <submittedName>
        <fullName evidence="1">Uncharacterized protein</fullName>
    </submittedName>
</protein>
<proteinExistence type="predicted"/>
<accession>A0AAF0ZIW6</accession>
<dbReference type="AlphaFoldDB" id="A0AAF0ZIW6"/>
<dbReference type="EMBL" id="CP133619">
    <property type="protein sequence ID" value="WMV40682.1"/>
    <property type="molecule type" value="Genomic_DNA"/>
</dbReference>
<gene>
    <name evidence="1" type="ORF">MTR67_034067</name>
</gene>
<evidence type="ECO:0000313" key="2">
    <source>
        <dbReference type="Proteomes" id="UP001234989"/>
    </source>
</evidence>
<dbReference type="Proteomes" id="UP001234989">
    <property type="component" value="Chromosome 8"/>
</dbReference>
<name>A0AAF0ZIW6_SOLVR</name>
<keyword evidence="2" id="KW-1185">Reference proteome</keyword>
<evidence type="ECO:0000313" key="1">
    <source>
        <dbReference type="EMBL" id="WMV40682.1"/>
    </source>
</evidence>
<sequence>MKMNMLKQKLCMELKNAIVVLQISCKTLDFQKECYHLNTLKNLAMFARLDLPG</sequence>
<reference evidence="1" key="1">
    <citation type="submission" date="2023-08" db="EMBL/GenBank/DDBJ databases">
        <title>A de novo genome assembly of Solanum verrucosum Schlechtendal, a Mexican diploid species geographically isolated from the other diploid A-genome species in potato relatives.</title>
        <authorList>
            <person name="Hosaka K."/>
        </authorList>
    </citation>
    <scope>NUCLEOTIDE SEQUENCE</scope>
    <source>
        <tissue evidence="1">Young leaves</tissue>
    </source>
</reference>
<organism evidence="1 2">
    <name type="scientific">Solanum verrucosum</name>
    <dbReference type="NCBI Taxonomy" id="315347"/>
    <lineage>
        <taxon>Eukaryota</taxon>
        <taxon>Viridiplantae</taxon>
        <taxon>Streptophyta</taxon>
        <taxon>Embryophyta</taxon>
        <taxon>Tracheophyta</taxon>
        <taxon>Spermatophyta</taxon>
        <taxon>Magnoliopsida</taxon>
        <taxon>eudicotyledons</taxon>
        <taxon>Gunneridae</taxon>
        <taxon>Pentapetalae</taxon>
        <taxon>asterids</taxon>
        <taxon>lamiids</taxon>
        <taxon>Solanales</taxon>
        <taxon>Solanaceae</taxon>
        <taxon>Solanoideae</taxon>
        <taxon>Solaneae</taxon>
        <taxon>Solanum</taxon>
    </lineage>
</organism>